<dbReference type="EMBL" id="CP013189">
    <property type="protein sequence ID" value="ALO45829.1"/>
    <property type="molecule type" value="Genomic_DNA"/>
</dbReference>
<accession>A0A0S2KCD2</accession>
<keyword evidence="1" id="KW-0732">Signal</keyword>
<sequence precursor="true">MMTARCYRQWLIGLVLGWVGMAQAQAQAAFEHRPWTELLQAHVRVIDGGQATQLDYVGMNEDRQALRAYLEALAAVSRDDFEQWSQDEQLAFLINVYNAWTVELILTEYPDLDSIRDIGGWFASPWSQDIVELFGERYTLDNIEHDMIRGWGRYNNPLIHFAVNCASIGCPALRDEAYEGARLDTQLEEQTRLFLMDRSRNHLDGRTLYLSSIFRWYPEDFEQGWMGFESVQQFVSAYASALDLTADDVRLLEAGQLRIRYLRYDWSLNDLR</sequence>
<dbReference type="KEGG" id="pspi:PS2015_1169"/>
<evidence type="ECO:0000313" key="3">
    <source>
        <dbReference type="EMBL" id="ALO45829.1"/>
    </source>
</evidence>
<dbReference type="Proteomes" id="UP000065641">
    <property type="component" value="Chromosome"/>
</dbReference>
<dbReference type="AlphaFoldDB" id="A0A0S2KCD2"/>
<evidence type="ECO:0000313" key="4">
    <source>
        <dbReference type="Proteomes" id="UP000065641"/>
    </source>
</evidence>
<name>A0A0S2KCD2_9GAMM</name>
<feature type="signal peptide" evidence="1">
    <location>
        <begin position="1"/>
        <end position="24"/>
    </location>
</feature>
<feature type="domain" description="DUF547" evidence="2">
    <location>
        <begin position="82"/>
        <end position="195"/>
    </location>
</feature>
<keyword evidence="4" id="KW-1185">Reference proteome</keyword>
<dbReference type="RefSeq" id="WP_237113391.1">
    <property type="nucleotide sequence ID" value="NZ_CP013189.1"/>
</dbReference>
<evidence type="ECO:0000256" key="1">
    <source>
        <dbReference type="SAM" id="SignalP"/>
    </source>
</evidence>
<dbReference type="PANTHER" id="PTHR46361">
    <property type="entry name" value="ELECTRON CARRIER/ PROTEIN DISULFIDE OXIDOREDUCTASE"/>
    <property type="match status" value="1"/>
</dbReference>
<proteinExistence type="predicted"/>
<feature type="chain" id="PRO_5006601607" description="DUF547 domain-containing protein" evidence="1">
    <location>
        <begin position="25"/>
        <end position="272"/>
    </location>
</feature>
<protein>
    <recommendedName>
        <fullName evidence="2">DUF547 domain-containing protein</fullName>
    </recommendedName>
</protein>
<dbReference type="Pfam" id="PF04784">
    <property type="entry name" value="DUF547"/>
    <property type="match status" value="1"/>
</dbReference>
<reference evidence="3 4" key="1">
    <citation type="submission" date="2015-11" db="EMBL/GenBank/DDBJ databases">
        <authorList>
            <person name="Zhang Y."/>
            <person name="Guo Z."/>
        </authorList>
    </citation>
    <scope>NUCLEOTIDE SEQUENCE [LARGE SCALE GENOMIC DNA]</scope>
    <source>
        <strain evidence="3 4">KCTC 32221</strain>
    </source>
</reference>
<evidence type="ECO:0000259" key="2">
    <source>
        <dbReference type="Pfam" id="PF04784"/>
    </source>
</evidence>
<organism evidence="3 4">
    <name type="scientific">Pseudohongiella spirulinae</name>
    <dbReference type="NCBI Taxonomy" id="1249552"/>
    <lineage>
        <taxon>Bacteria</taxon>
        <taxon>Pseudomonadati</taxon>
        <taxon>Pseudomonadota</taxon>
        <taxon>Gammaproteobacteria</taxon>
        <taxon>Pseudomonadales</taxon>
        <taxon>Pseudohongiellaceae</taxon>
        <taxon>Pseudohongiella</taxon>
    </lineage>
</organism>
<dbReference type="STRING" id="1249552.PS2015_1169"/>
<gene>
    <name evidence="3" type="ORF">PS2015_1169</name>
</gene>
<dbReference type="PANTHER" id="PTHR46361:SF3">
    <property type="entry name" value="ELECTRON CARRIER_ PROTEIN DISULFIDE OXIDOREDUCTASE"/>
    <property type="match status" value="1"/>
</dbReference>
<dbReference type="InterPro" id="IPR006869">
    <property type="entry name" value="DUF547"/>
</dbReference>